<dbReference type="RefSeq" id="WP_012417469.1">
    <property type="nucleotide sequence ID" value="NC_010645.1"/>
</dbReference>
<dbReference type="Proteomes" id="UP000001977">
    <property type="component" value="Chromosome"/>
</dbReference>
<dbReference type="InterPro" id="IPR044992">
    <property type="entry name" value="ChyE-like"/>
</dbReference>
<evidence type="ECO:0000259" key="1">
    <source>
        <dbReference type="Pfam" id="PF00117"/>
    </source>
</evidence>
<dbReference type="PROSITE" id="PS51273">
    <property type="entry name" value="GATASE_TYPE_1"/>
    <property type="match status" value="1"/>
</dbReference>
<sequence>MFSTSHPHSRRKRLPLLIVQLGRPPEDLVRQVGEQADWFASALPDEALLVARPHLDEPLPAADRFRGVVLSGSWDMVTDRQAWSERTGDWLREIVPAGKPVLGVCYGHQLMADALGGQVDDHPDGLELGTHHVERLQAVDDDPVLGGLPPGFYAHLSHSQSVLRPPEGAVTLARSAHDAHQILRYGRRAWSLQFHPEFTADLLRRCIVRRREALAEAGHDAQTMLARLRDTPEAHGILRRFAALP</sequence>
<dbReference type="GO" id="GO:0005829">
    <property type="term" value="C:cytosol"/>
    <property type="evidence" value="ECO:0007669"/>
    <property type="project" value="TreeGrafter"/>
</dbReference>
<dbReference type="STRING" id="360910.BAV1800"/>
<keyword evidence="2" id="KW-0315">Glutamine amidotransferase</keyword>
<evidence type="ECO:0000313" key="2">
    <source>
        <dbReference type="EMBL" id="CAJ49408.1"/>
    </source>
</evidence>
<dbReference type="PANTHER" id="PTHR42695:SF5">
    <property type="entry name" value="GLUTAMINE AMIDOTRANSFERASE YLR126C-RELATED"/>
    <property type="match status" value="1"/>
</dbReference>
<dbReference type="InterPro" id="IPR017926">
    <property type="entry name" value="GATASE"/>
</dbReference>
<organism evidence="2 3">
    <name type="scientific">Bordetella avium (strain 197N)</name>
    <dbReference type="NCBI Taxonomy" id="360910"/>
    <lineage>
        <taxon>Bacteria</taxon>
        <taxon>Pseudomonadati</taxon>
        <taxon>Pseudomonadota</taxon>
        <taxon>Betaproteobacteria</taxon>
        <taxon>Burkholderiales</taxon>
        <taxon>Alcaligenaceae</taxon>
        <taxon>Bordetella</taxon>
    </lineage>
</organism>
<accession>Q2L0W6</accession>
<keyword evidence="3" id="KW-1185">Reference proteome</keyword>
<reference evidence="2 3" key="1">
    <citation type="journal article" date="2006" name="J. Bacteriol.">
        <title>Comparison of the genome sequence of the poultry pathogen Bordetella avium with those of B. bronchiseptica, B. pertussis, and B. parapertussis reveals extensive diversity in surface structures associated with host interaction.</title>
        <authorList>
            <person name="Sebaihia M."/>
            <person name="Preston A."/>
            <person name="Maskell D.J."/>
            <person name="Kuzmiak H."/>
            <person name="Connell T.D."/>
            <person name="King N.D."/>
            <person name="Orndorff P.E."/>
            <person name="Miyamoto D.M."/>
            <person name="Thomson N.R."/>
            <person name="Harris D."/>
            <person name="Goble A."/>
            <person name="Lord A."/>
            <person name="Murphy L."/>
            <person name="Quail M.A."/>
            <person name="Rutter S."/>
            <person name="Squares R."/>
            <person name="Squares S."/>
            <person name="Woodward J."/>
            <person name="Parkhill J."/>
            <person name="Temple L.M."/>
        </authorList>
    </citation>
    <scope>NUCLEOTIDE SEQUENCE [LARGE SCALE GENOMIC DNA]</scope>
    <source>
        <strain evidence="2 3">197N</strain>
    </source>
</reference>
<dbReference type="Pfam" id="PF00117">
    <property type="entry name" value="GATase"/>
    <property type="match status" value="1"/>
</dbReference>
<dbReference type="NCBIfam" id="NF006562">
    <property type="entry name" value="PRK09065.1"/>
    <property type="match status" value="1"/>
</dbReference>
<gene>
    <name evidence="2" type="ordered locus">BAV1800</name>
</gene>
<dbReference type="AlphaFoldDB" id="Q2L0W6"/>
<dbReference type="Gene3D" id="3.40.50.880">
    <property type="match status" value="1"/>
</dbReference>
<dbReference type="CDD" id="cd01741">
    <property type="entry name" value="GATase1_1"/>
    <property type="match status" value="1"/>
</dbReference>
<dbReference type="PANTHER" id="PTHR42695">
    <property type="entry name" value="GLUTAMINE AMIDOTRANSFERASE YLR126C-RELATED"/>
    <property type="match status" value="1"/>
</dbReference>
<dbReference type="HOGENOM" id="CLU_054974_4_1_4"/>
<evidence type="ECO:0000313" key="3">
    <source>
        <dbReference type="Proteomes" id="UP000001977"/>
    </source>
</evidence>
<proteinExistence type="predicted"/>
<feature type="domain" description="Glutamine amidotransferase" evidence="1">
    <location>
        <begin position="62"/>
        <end position="201"/>
    </location>
</feature>
<dbReference type="InterPro" id="IPR029062">
    <property type="entry name" value="Class_I_gatase-like"/>
</dbReference>
<dbReference type="SUPFAM" id="SSF52317">
    <property type="entry name" value="Class I glutamine amidotransferase-like"/>
    <property type="match status" value="1"/>
</dbReference>
<protein>
    <submittedName>
        <fullName evidence="2">Glutamine amidotransferase</fullName>
    </submittedName>
</protein>
<dbReference type="OrthoDB" id="9813383at2"/>
<dbReference type="EMBL" id="AM167904">
    <property type="protein sequence ID" value="CAJ49408.1"/>
    <property type="molecule type" value="Genomic_DNA"/>
</dbReference>
<dbReference type="eggNOG" id="COG0518">
    <property type="taxonomic scope" value="Bacteria"/>
</dbReference>
<dbReference type="KEGG" id="bav:BAV1800"/>
<name>Q2L0W6_BORA1</name>